<dbReference type="InterPro" id="IPR011598">
    <property type="entry name" value="bHLH_dom"/>
</dbReference>
<dbReference type="EMBL" id="JABCRI010000008">
    <property type="protein sequence ID" value="KAF8401538.1"/>
    <property type="molecule type" value="Genomic_DNA"/>
</dbReference>
<sequence>MENYSDSVIPPLSALSPLPKTNINEMASSSRKRSRAQDSQSNPVEIQKERDRREKMSELFSVLQSMVSTSMAKVTGFSSILSKSSGVNHICSLMILMGFSPFLELQATRVGIIDETIDRIKYLEEELKGLNEQKGSETAPSKPVVSFSTHRSSSVDVTVSGNVAFFGVNSMVRQKLVMEVFMVFEKHRAEVLAANVAVNDRKLTLTVTALVNGNGDEIVDGIKRDLLILLF</sequence>
<dbReference type="PROSITE" id="PS50888">
    <property type="entry name" value="BHLH"/>
    <property type="match status" value="1"/>
</dbReference>
<dbReference type="SUPFAM" id="SSF47459">
    <property type="entry name" value="HLH, helix-loop-helix DNA-binding domain"/>
    <property type="match status" value="1"/>
</dbReference>
<comment type="caution">
    <text evidence="5">The sequence shown here is derived from an EMBL/GenBank/DDBJ whole genome shotgun (WGS) entry which is preliminary data.</text>
</comment>
<evidence type="ECO:0000313" key="6">
    <source>
        <dbReference type="Proteomes" id="UP000655225"/>
    </source>
</evidence>
<evidence type="ECO:0000256" key="2">
    <source>
        <dbReference type="ARBA" id="ARBA00023163"/>
    </source>
</evidence>
<evidence type="ECO:0000313" key="5">
    <source>
        <dbReference type="EMBL" id="KAF8401538.1"/>
    </source>
</evidence>
<dbReference type="InterPro" id="IPR036638">
    <property type="entry name" value="HLH_DNA-bd_sf"/>
</dbReference>
<keyword evidence="2" id="KW-0804">Transcription</keyword>
<dbReference type="OrthoDB" id="1927122at2759"/>
<protein>
    <recommendedName>
        <fullName evidence="4">BHLH domain-containing protein</fullName>
    </recommendedName>
</protein>
<reference evidence="5 6" key="1">
    <citation type="submission" date="2020-04" db="EMBL/GenBank/DDBJ databases">
        <title>Plant Genome Project.</title>
        <authorList>
            <person name="Zhang R.-G."/>
        </authorList>
    </citation>
    <scope>NUCLEOTIDE SEQUENCE [LARGE SCALE GENOMIC DNA]</scope>
    <source>
        <strain evidence="5">YNK0</strain>
        <tissue evidence="5">Leaf</tissue>
    </source>
</reference>
<dbReference type="GO" id="GO:0046983">
    <property type="term" value="F:protein dimerization activity"/>
    <property type="evidence" value="ECO:0007669"/>
    <property type="project" value="InterPro"/>
</dbReference>
<dbReference type="PANTHER" id="PTHR46772">
    <property type="entry name" value="BHLH DOMAIN-CONTAINING PROTEIN"/>
    <property type="match status" value="1"/>
</dbReference>
<dbReference type="AlphaFoldDB" id="A0A835DEL5"/>
<evidence type="ECO:0000256" key="3">
    <source>
        <dbReference type="SAM" id="MobiDB-lite"/>
    </source>
</evidence>
<dbReference type="Gene3D" id="4.10.280.10">
    <property type="entry name" value="Helix-loop-helix DNA-binding domain"/>
    <property type="match status" value="1"/>
</dbReference>
<evidence type="ECO:0000256" key="1">
    <source>
        <dbReference type="ARBA" id="ARBA00023015"/>
    </source>
</evidence>
<proteinExistence type="predicted"/>
<feature type="domain" description="BHLH" evidence="4">
    <location>
        <begin position="40"/>
        <end position="123"/>
    </location>
</feature>
<keyword evidence="6" id="KW-1185">Reference proteome</keyword>
<feature type="compositionally biased region" description="Polar residues" evidence="3">
    <location>
        <begin position="19"/>
        <end position="29"/>
    </location>
</feature>
<keyword evidence="1" id="KW-0805">Transcription regulation</keyword>
<name>A0A835DEL5_TETSI</name>
<dbReference type="GO" id="GO:0003700">
    <property type="term" value="F:DNA-binding transcription factor activity"/>
    <property type="evidence" value="ECO:0007669"/>
    <property type="project" value="InterPro"/>
</dbReference>
<dbReference type="InterPro" id="IPR044278">
    <property type="entry name" value="BHLH95-like"/>
</dbReference>
<organism evidence="5 6">
    <name type="scientific">Tetracentron sinense</name>
    <name type="common">Spur-leaf</name>
    <dbReference type="NCBI Taxonomy" id="13715"/>
    <lineage>
        <taxon>Eukaryota</taxon>
        <taxon>Viridiplantae</taxon>
        <taxon>Streptophyta</taxon>
        <taxon>Embryophyta</taxon>
        <taxon>Tracheophyta</taxon>
        <taxon>Spermatophyta</taxon>
        <taxon>Magnoliopsida</taxon>
        <taxon>Trochodendrales</taxon>
        <taxon>Trochodendraceae</taxon>
        <taxon>Tetracentron</taxon>
    </lineage>
</organism>
<dbReference type="PANTHER" id="PTHR46772:SF6">
    <property type="entry name" value="BHLH DOMAIN-CONTAINING PROTEIN"/>
    <property type="match status" value="1"/>
</dbReference>
<dbReference type="OMA" id="LVTDIFM"/>
<dbReference type="GO" id="GO:0009960">
    <property type="term" value="P:endosperm development"/>
    <property type="evidence" value="ECO:0007669"/>
    <property type="project" value="InterPro"/>
</dbReference>
<accession>A0A835DEL5</accession>
<evidence type="ECO:0000259" key="4">
    <source>
        <dbReference type="PROSITE" id="PS50888"/>
    </source>
</evidence>
<feature type="region of interest" description="Disordered" evidence="3">
    <location>
        <begin position="1"/>
        <end position="53"/>
    </location>
</feature>
<dbReference type="Proteomes" id="UP000655225">
    <property type="component" value="Unassembled WGS sequence"/>
</dbReference>
<gene>
    <name evidence="5" type="ORF">HHK36_012480</name>
</gene>